<dbReference type="Gene3D" id="3.40.50.20">
    <property type="match status" value="1"/>
</dbReference>
<evidence type="ECO:0000259" key="4">
    <source>
        <dbReference type="Pfam" id="PF17836"/>
    </source>
</evidence>
<feature type="binding site" evidence="3">
    <location>
        <position position="74"/>
    </location>
    <ligand>
        <name>substrate</name>
    </ligand>
</feature>
<dbReference type="Pfam" id="PF17836">
    <property type="entry name" value="PglD_N"/>
    <property type="match status" value="1"/>
</dbReference>
<evidence type="ECO:0000256" key="2">
    <source>
        <dbReference type="PIRSR" id="PIRSR620019-1"/>
    </source>
</evidence>
<dbReference type="PANTHER" id="PTHR43300:SF7">
    <property type="entry name" value="UDP-N-ACETYLBACILLOSAMINE N-ACETYLTRANSFERASE"/>
    <property type="match status" value="1"/>
</dbReference>
<feature type="site" description="Increases basicity of active site His" evidence="2">
    <location>
        <position position="144"/>
    </location>
</feature>
<dbReference type="NCBIfam" id="TIGR03570">
    <property type="entry name" value="NeuD_NnaD"/>
    <property type="match status" value="1"/>
</dbReference>
<dbReference type="InterPro" id="IPR050179">
    <property type="entry name" value="Trans_hexapeptide_repeat"/>
</dbReference>
<organism evidence="5 6">
    <name type="scientific">Arsenicibacter rosenii</name>
    <dbReference type="NCBI Taxonomy" id="1750698"/>
    <lineage>
        <taxon>Bacteria</taxon>
        <taxon>Pseudomonadati</taxon>
        <taxon>Bacteroidota</taxon>
        <taxon>Cytophagia</taxon>
        <taxon>Cytophagales</taxon>
        <taxon>Spirosomataceae</taxon>
        <taxon>Arsenicibacter</taxon>
    </lineage>
</organism>
<keyword evidence="6" id="KW-1185">Reference proteome</keyword>
<sequence length="211" mass="22151">MATPIAVYGAGGFGREVLMLIQHINHAYPDTWEPIGVFDDNVPAGRLVKKIPVLGGLSALNQYPTPLSVAIGVGWPMVKKKLVTAITNPMVSFPVLIHPTVLLRPEQDVTLGEGCIICQDTILTVDVSLGSHVLLNLKCTVGHDSRIGDFSSLMPAVHIAGDVMMGDGVFAGTGAIVKNQLTVGNYAVLGAGAVVTKPVFPHTTVKGVPAR</sequence>
<dbReference type="InterPro" id="IPR011004">
    <property type="entry name" value="Trimer_LpxA-like_sf"/>
</dbReference>
<protein>
    <recommendedName>
        <fullName evidence="4">PglD N-terminal domain-containing protein</fullName>
    </recommendedName>
</protein>
<proteinExistence type="inferred from homology"/>
<dbReference type="Proteomes" id="UP000181790">
    <property type="component" value="Unassembled WGS sequence"/>
</dbReference>
<dbReference type="PANTHER" id="PTHR43300">
    <property type="entry name" value="ACETYLTRANSFERASE"/>
    <property type="match status" value="1"/>
</dbReference>
<feature type="domain" description="PglD N-terminal" evidence="4">
    <location>
        <begin position="5"/>
        <end position="84"/>
    </location>
</feature>
<evidence type="ECO:0000313" key="6">
    <source>
        <dbReference type="Proteomes" id="UP000181790"/>
    </source>
</evidence>
<comment type="caution">
    <text evidence="5">The sequence shown here is derived from an EMBL/GenBank/DDBJ whole genome shotgun (WGS) entry which is preliminary data.</text>
</comment>
<dbReference type="RefSeq" id="WP_071502070.1">
    <property type="nucleotide sequence ID" value="NZ_MORL01000002.1"/>
</dbReference>
<dbReference type="CDD" id="cd03360">
    <property type="entry name" value="LbH_AT_putative"/>
    <property type="match status" value="1"/>
</dbReference>
<evidence type="ECO:0000256" key="1">
    <source>
        <dbReference type="ARBA" id="ARBA00007274"/>
    </source>
</evidence>
<feature type="active site" description="Proton acceptor" evidence="2">
    <location>
        <position position="143"/>
    </location>
</feature>
<accession>A0A1S2VQ13</accession>
<dbReference type="InterPro" id="IPR020019">
    <property type="entry name" value="AcTrfase_PglD-like"/>
</dbReference>
<dbReference type="AlphaFoldDB" id="A0A1S2VQ13"/>
<dbReference type="InterPro" id="IPR041561">
    <property type="entry name" value="PglD_N"/>
</dbReference>
<gene>
    <name evidence="5" type="ORF">BLX24_05440</name>
</gene>
<evidence type="ECO:0000313" key="5">
    <source>
        <dbReference type="EMBL" id="OIN60276.1"/>
    </source>
</evidence>
<name>A0A1S2VQ13_9BACT</name>
<comment type="similarity">
    <text evidence="1">Belongs to the transferase hexapeptide repeat family.</text>
</comment>
<evidence type="ECO:0000256" key="3">
    <source>
        <dbReference type="PIRSR" id="PIRSR620019-2"/>
    </source>
</evidence>
<dbReference type="EMBL" id="MORL01000002">
    <property type="protein sequence ID" value="OIN60276.1"/>
    <property type="molecule type" value="Genomic_DNA"/>
</dbReference>
<dbReference type="SUPFAM" id="SSF51161">
    <property type="entry name" value="Trimeric LpxA-like enzymes"/>
    <property type="match status" value="1"/>
</dbReference>
<dbReference type="OrthoDB" id="708224at2"/>
<dbReference type="Gene3D" id="2.160.10.10">
    <property type="entry name" value="Hexapeptide repeat proteins"/>
    <property type="match status" value="1"/>
</dbReference>
<reference evidence="5 6" key="1">
    <citation type="submission" date="2016-10" db="EMBL/GenBank/DDBJ databases">
        <title>Arsenicibacter rosenii gen. nov., sp. nov., an efficient arsenic-methylating bacterium isolated from an arsenic-contaminated paddy soil.</title>
        <authorList>
            <person name="Huang K."/>
        </authorList>
    </citation>
    <scope>NUCLEOTIDE SEQUENCE [LARGE SCALE GENOMIC DNA]</scope>
    <source>
        <strain evidence="5 6">SM-1</strain>
    </source>
</reference>